<reference evidence="1" key="1">
    <citation type="submission" date="2021-02" db="EMBL/GenBank/DDBJ databases">
        <authorList>
            <consortium name="DOE Joint Genome Institute"/>
            <person name="Ahrendt S."/>
            <person name="Looney B.P."/>
            <person name="Miyauchi S."/>
            <person name="Morin E."/>
            <person name="Drula E."/>
            <person name="Courty P.E."/>
            <person name="Chicoki N."/>
            <person name="Fauchery L."/>
            <person name="Kohler A."/>
            <person name="Kuo A."/>
            <person name="Labutti K."/>
            <person name="Pangilinan J."/>
            <person name="Lipzen A."/>
            <person name="Riley R."/>
            <person name="Andreopoulos W."/>
            <person name="He G."/>
            <person name="Johnson J."/>
            <person name="Barry K.W."/>
            <person name="Grigoriev I.V."/>
            <person name="Nagy L."/>
            <person name="Hibbett D."/>
            <person name="Henrissat B."/>
            <person name="Matheny P.B."/>
            <person name="Labbe J."/>
            <person name="Martin F."/>
        </authorList>
    </citation>
    <scope>NUCLEOTIDE SEQUENCE</scope>
    <source>
        <strain evidence="1">EC-137</strain>
    </source>
</reference>
<gene>
    <name evidence="1" type="ORF">K488DRAFT_78886</name>
</gene>
<dbReference type="Proteomes" id="UP000814128">
    <property type="component" value="Unassembled WGS sequence"/>
</dbReference>
<evidence type="ECO:0000313" key="1">
    <source>
        <dbReference type="EMBL" id="KAI0031776.1"/>
    </source>
</evidence>
<accession>A0ACB8QKC6</accession>
<name>A0ACB8QKC6_9AGAM</name>
<evidence type="ECO:0000313" key="2">
    <source>
        <dbReference type="Proteomes" id="UP000814128"/>
    </source>
</evidence>
<comment type="caution">
    <text evidence="1">The sequence shown here is derived from an EMBL/GenBank/DDBJ whole genome shotgun (WGS) entry which is preliminary data.</text>
</comment>
<keyword evidence="2" id="KW-1185">Reference proteome</keyword>
<dbReference type="EMBL" id="MU273568">
    <property type="protein sequence ID" value="KAI0031776.1"/>
    <property type="molecule type" value="Genomic_DNA"/>
</dbReference>
<sequence>MDDAERQFRAKLSRQSTSLRAAVREYRRRYGRAPPRGFDAWWAFARAHGVKMVDEYDGLAADLAPFWNMSGAEFRRLANQAAHELPSVDVVRIRSGIVEAIKLSAGAEPDEVGMRARGFLRMLAKFKNALPDMDFVINARSEGRVLVPWENQKYPNISTVDVETRSVQSTLHIPDWRGEGSVWDAFRHICPPESPARRLLSSLRAHSARSPSAYFALPATAHDADFRFARGGGGRFDFCAQPWAHGTQGHFFSDWRTAALPFPVLSPAKAPGFGDIRVPSHYYHGTTRRYTYAWDDVNQEIKAIDSVETPWEQKSDRIFFRGATTGGGSSPPGFSPEYQRHRFVRMATADDESNRTLVFADPPGSSRYVFAKLPARLLQPTLDAAFVASVDHLNYPGGLEQEMRDHRFDDAVLLRDHWAHKYVLDLDGASYSGKFFAYLESDSAVLKASVYEEFYSDWIQPWLHYIPLSSSYREIYNIHAFFSGVPEAVLEHVNSSSLTMPEEERRPLDGDRRLRRIARAGKQWRRTIGRQVDMEAYVYRLCLEYARLWADDREKMSYR</sequence>
<protein>
    <submittedName>
        <fullName evidence="1">Uncharacterized protein</fullName>
    </submittedName>
</protein>
<organism evidence="1 2">
    <name type="scientific">Vararia minispora EC-137</name>
    <dbReference type="NCBI Taxonomy" id="1314806"/>
    <lineage>
        <taxon>Eukaryota</taxon>
        <taxon>Fungi</taxon>
        <taxon>Dikarya</taxon>
        <taxon>Basidiomycota</taxon>
        <taxon>Agaricomycotina</taxon>
        <taxon>Agaricomycetes</taxon>
        <taxon>Russulales</taxon>
        <taxon>Lachnocladiaceae</taxon>
        <taxon>Vararia</taxon>
    </lineage>
</organism>
<proteinExistence type="predicted"/>
<reference evidence="1" key="2">
    <citation type="journal article" date="2022" name="New Phytol.">
        <title>Evolutionary transition to the ectomycorrhizal habit in the genomes of a hyperdiverse lineage of mushroom-forming fungi.</title>
        <authorList>
            <person name="Looney B."/>
            <person name="Miyauchi S."/>
            <person name="Morin E."/>
            <person name="Drula E."/>
            <person name="Courty P.E."/>
            <person name="Kohler A."/>
            <person name="Kuo A."/>
            <person name="LaButti K."/>
            <person name="Pangilinan J."/>
            <person name="Lipzen A."/>
            <person name="Riley R."/>
            <person name="Andreopoulos W."/>
            <person name="He G."/>
            <person name="Johnson J."/>
            <person name="Nolan M."/>
            <person name="Tritt A."/>
            <person name="Barry K.W."/>
            <person name="Grigoriev I.V."/>
            <person name="Nagy L.G."/>
            <person name="Hibbett D."/>
            <person name="Henrissat B."/>
            <person name="Matheny P.B."/>
            <person name="Labbe J."/>
            <person name="Martin F.M."/>
        </authorList>
    </citation>
    <scope>NUCLEOTIDE SEQUENCE</scope>
    <source>
        <strain evidence="1">EC-137</strain>
    </source>
</reference>